<gene>
    <name evidence="1" type="ORF">EA660_14955</name>
</gene>
<protein>
    <submittedName>
        <fullName evidence="1">Uncharacterized protein</fullName>
    </submittedName>
</protein>
<dbReference type="Proteomes" id="UP000292627">
    <property type="component" value="Unassembled WGS sequence"/>
</dbReference>
<evidence type="ECO:0000313" key="1">
    <source>
        <dbReference type="EMBL" id="TAA23238.1"/>
    </source>
</evidence>
<dbReference type="EMBL" id="SHMC01000006">
    <property type="protein sequence ID" value="TAA23238.1"/>
    <property type="molecule type" value="Genomic_DNA"/>
</dbReference>
<reference evidence="1 2" key="1">
    <citation type="submission" date="2019-02" db="EMBL/GenBank/DDBJ databases">
        <title>WGS of Pseudoxanthomonas species novum from clinical isolates.</title>
        <authorList>
            <person name="Bernier A.-M."/>
            <person name="Bernard K."/>
            <person name="Vachon A."/>
        </authorList>
    </citation>
    <scope>NUCLEOTIDE SEQUENCE [LARGE SCALE GENOMIC DNA]</scope>
    <source>
        <strain evidence="1 2">NML171200</strain>
    </source>
</reference>
<name>A0A4Q8L6X1_9GAMM</name>
<proteinExistence type="predicted"/>
<accession>A0A4Q8L6X1</accession>
<dbReference type="OrthoDB" id="5986258at2"/>
<evidence type="ECO:0000313" key="2">
    <source>
        <dbReference type="Proteomes" id="UP000292627"/>
    </source>
</evidence>
<organism evidence="1 2">
    <name type="scientific">Pseudoxanthomonas winnipegensis</name>
    <dbReference type="NCBI Taxonomy" id="2480810"/>
    <lineage>
        <taxon>Bacteria</taxon>
        <taxon>Pseudomonadati</taxon>
        <taxon>Pseudomonadota</taxon>
        <taxon>Gammaproteobacteria</taxon>
        <taxon>Lysobacterales</taxon>
        <taxon>Lysobacteraceae</taxon>
        <taxon>Pseudoxanthomonas</taxon>
    </lineage>
</organism>
<comment type="caution">
    <text evidence="1">The sequence shown here is derived from an EMBL/GenBank/DDBJ whole genome shotgun (WGS) entry which is preliminary data.</text>
</comment>
<dbReference type="AlphaFoldDB" id="A0A4Q8L6X1"/>
<dbReference type="RefSeq" id="WP_130552263.1">
    <property type="nucleotide sequence ID" value="NZ_SHMC01000006.1"/>
</dbReference>
<sequence>MPSQHAEHERAILIDIDRERDYWRQHYVNMPRASQHRSFELYWPALSSAYDVYLNHPHTDQDTGSALYANSQAVRSRGLSLEEARAIYAEVWQRITG</sequence>